<reference evidence="2 3" key="1">
    <citation type="submission" date="2018-06" db="EMBL/GenBank/DDBJ databases">
        <title>Genomic Encyclopedia of Archaeal and Bacterial Type Strains, Phase II (KMG-II): from individual species to whole genera.</title>
        <authorList>
            <person name="Goeker M."/>
        </authorList>
    </citation>
    <scope>NUCLEOTIDE SEQUENCE [LARGE SCALE GENOMIC DNA]</scope>
    <source>
        <strain evidence="2 3">DSM 19830</strain>
    </source>
</reference>
<evidence type="ECO:0000259" key="1">
    <source>
        <dbReference type="Pfam" id="PF08808"/>
    </source>
</evidence>
<gene>
    <name evidence="2" type="ORF">LV85_00194</name>
</gene>
<feature type="domain" description="RES" evidence="1">
    <location>
        <begin position="17"/>
        <end position="149"/>
    </location>
</feature>
<proteinExistence type="predicted"/>
<organism evidence="2 3">
    <name type="scientific">Algoriphagus chordae</name>
    <dbReference type="NCBI Taxonomy" id="237019"/>
    <lineage>
        <taxon>Bacteria</taxon>
        <taxon>Pseudomonadati</taxon>
        <taxon>Bacteroidota</taxon>
        <taxon>Cytophagia</taxon>
        <taxon>Cytophagales</taxon>
        <taxon>Cyclobacteriaceae</taxon>
        <taxon>Algoriphagus</taxon>
    </lineage>
</organism>
<dbReference type="InterPro" id="IPR014914">
    <property type="entry name" value="RES_dom"/>
</dbReference>
<evidence type="ECO:0000313" key="3">
    <source>
        <dbReference type="Proteomes" id="UP000248882"/>
    </source>
</evidence>
<evidence type="ECO:0000313" key="2">
    <source>
        <dbReference type="EMBL" id="PZX58008.1"/>
    </source>
</evidence>
<accession>A0A2W7RAK5</accession>
<name>A0A2W7RAK5_9BACT</name>
<dbReference type="AlphaFoldDB" id="A0A2W7RAK5"/>
<protein>
    <submittedName>
        <fullName evidence="2">RES domain-containing protein</fullName>
    </submittedName>
</protein>
<comment type="caution">
    <text evidence="2">The sequence shown here is derived from an EMBL/GenBank/DDBJ whole genome shotgun (WGS) entry which is preliminary data.</text>
</comment>
<sequence>MVTYFRLIENIAGRSSLGFGLGAGRWNQYGTPIIYGCSISSLNFLELLSIKGAVVTESKWKLVVLEIQTPIPELDASLLPSDWKNRPHPRSTQEFGTAWAKGMISPVLKIPSCRIPLKSYPIEHNVLINPLHPDFQKSVKVLEEWDVSFEVNS</sequence>
<dbReference type="Pfam" id="PF08808">
    <property type="entry name" value="RES"/>
    <property type="match status" value="1"/>
</dbReference>
<dbReference type="Proteomes" id="UP000248882">
    <property type="component" value="Unassembled WGS sequence"/>
</dbReference>
<dbReference type="EMBL" id="QKZT01000001">
    <property type="protein sequence ID" value="PZX58008.1"/>
    <property type="molecule type" value="Genomic_DNA"/>
</dbReference>
<keyword evidence="3" id="KW-1185">Reference proteome</keyword>